<protein>
    <submittedName>
        <fullName evidence="10">Peptide ABC transporter</fullName>
    </submittedName>
</protein>
<organism evidence="10 11">
    <name type="scientific">Proteobacteria bacterium 228</name>
    <dbReference type="NCBI Taxonomy" id="2083153"/>
    <lineage>
        <taxon>Bacteria</taxon>
        <taxon>Pseudomonadati</taxon>
        <taxon>Pseudomonadota</taxon>
    </lineage>
</organism>
<dbReference type="InterPro" id="IPR003593">
    <property type="entry name" value="AAA+_ATPase"/>
</dbReference>
<comment type="caution">
    <text evidence="10">The sequence shown here is derived from an EMBL/GenBank/DDBJ whole genome shotgun (WGS) entry which is preliminary data.</text>
</comment>
<evidence type="ECO:0000259" key="9">
    <source>
        <dbReference type="PROSITE" id="PS50929"/>
    </source>
</evidence>
<feature type="transmembrane region" description="Helical" evidence="7">
    <location>
        <begin position="143"/>
        <end position="170"/>
    </location>
</feature>
<dbReference type="AlphaFoldDB" id="A0A2S5KKY2"/>
<dbReference type="GO" id="GO:0140359">
    <property type="term" value="F:ABC-type transporter activity"/>
    <property type="evidence" value="ECO:0007669"/>
    <property type="project" value="InterPro"/>
</dbReference>
<dbReference type="InterPro" id="IPR027417">
    <property type="entry name" value="P-loop_NTPase"/>
</dbReference>
<evidence type="ECO:0000256" key="1">
    <source>
        <dbReference type="ARBA" id="ARBA00004651"/>
    </source>
</evidence>
<keyword evidence="4" id="KW-0067">ATP-binding</keyword>
<name>A0A2S5KKY2_9PROT</name>
<evidence type="ECO:0000256" key="5">
    <source>
        <dbReference type="ARBA" id="ARBA00022989"/>
    </source>
</evidence>
<dbReference type="GO" id="GO:0005524">
    <property type="term" value="F:ATP binding"/>
    <property type="evidence" value="ECO:0007669"/>
    <property type="project" value="UniProtKB-KW"/>
</dbReference>
<keyword evidence="6 7" id="KW-0472">Membrane</keyword>
<comment type="subcellular location">
    <subcellularLocation>
        <location evidence="1">Cell membrane</location>
        <topology evidence="1">Multi-pass membrane protein</topology>
    </subcellularLocation>
</comment>
<feature type="transmembrane region" description="Helical" evidence="7">
    <location>
        <begin position="274"/>
        <end position="294"/>
    </location>
</feature>
<dbReference type="Gene3D" id="3.40.50.300">
    <property type="entry name" value="P-loop containing nucleotide triphosphate hydrolases"/>
    <property type="match status" value="1"/>
</dbReference>
<dbReference type="InterPro" id="IPR011527">
    <property type="entry name" value="ABC1_TM_dom"/>
</dbReference>
<evidence type="ECO:0000313" key="10">
    <source>
        <dbReference type="EMBL" id="PPC75458.1"/>
    </source>
</evidence>
<gene>
    <name evidence="10" type="ORF">C4K68_20455</name>
</gene>
<evidence type="ECO:0000313" key="11">
    <source>
        <dbReference type="Proteomes" id="UP000238196"/>
    </source>
</evidence>
<dbReference type="Pfam" id="PF00005">
    <property type="entry name" value="ABC_tran"/>
    <property type="match status" value="1"/>
</dbReference>
<dbReference type="GO" id="GO:0015833">
    <property type="term" value="P:peptide transport"/>
    <property type="evidence" value="ECO:0007669"/>
    <property type="project" value="InterPro"/>
</dbReference>
<evidence type="ECO:0000256" key="6">
    <source>
        <dbReference type="ARBA" id="ARBA00023136"/>
    </source>
</evidence>
<dbReference type="InterPro" id="IPR005898">
    <property type="entry name" value="Cyc_pep_transpt_SyrD/YojI"/>
</dbReference>
<dbReference type="InterPro" id="IPR039421">
    <property type="entry name" value="Type_1_exporter"/>
</dbReference>
<dbReference type="InterPro" id="IPR036640">
    <property type="entry name" value="ABC1_TM_sf"/>
</dbReference>
<dbReference type="GO" id="GO:1904680">
    <property type="term" value="F:peptide transmembrane transporter activity"/>
    <property type="evidence" value="ECO:0007669"/>
    <property type="project" value="InterPro"/>
</dbReference>
<dbReference type="SUPFAM" id="SSF52540">
    <property type="entry name" value="P-loop containing nucleoside triphosphate hydrolases"/>
    <property type="match status" value="1"/>
</dbReference>
<keyword evidence="3" id="KW-0547">Nucleotide-binding</keyword>
<dbReference type="PROSITE" id="PS50893">
    <property type="entry name" value="ABC_TRANSPORTER_2"/>
    <property type="match status" value="1"/>
</dbReference>
<dbReference type="NCBIfam" id="TIGR01194">
    <property type="entry name" value="cyc_pep_trnsptr"/>
    <property type="match status" value="1"/>
</dbReference>
<feature type="transmembrane region" description="Helical" evidence="7">
    <location>
        <begin position="240"/>
        <end position="262"/>
    </location>
</feature>
<proteinExistence type="predicted"/>
<dbReference type="InterPro" id="IPR003439">
    <property type="entry name" value="ABC_transporter-like_ATP-bd"/>
</dbReference>
<dbReference type="GO" id="GO:0005886">
    <property type="term" value="C:plasma membrane"/>
    <property type="evidence" value="ECO:0007669"/>
    <property type="project" value="UniProtKB-SubCell"/>
</dbReference>
<evidence type="ECO:0000256" key="3">
    <source>
        <dbReference type="ARBA" id="ARBA00022741"/>
    </source>
</evidence>
<reference evidence="10 11" key="1">
    <citation type="submission" date="2018-02" db="EMBL/GenBank/DDBJ databases">
        <title>novel marine gammaproteobacteria from coastal saline agro ecosystem.</title>
        <authorList>
            <person name="Krishnan R."/>
            <person name="Ramesh Kumar N."/>
        </authorList>
    </citation>
    <scope>NUCLEOTIDE SEQUENCE [LARGE SCALE GENOMIC DNA]</scope>
    <source>
        <strain evidence="10 11">228</strain>
    </source>
</reference>
<feature type="domain" description="ABC transporter" evidence="8">
    <location>
        <begin position="332"/>
        <end position="550"/>
    </location>
</feature>
<dbReference type="GO" id="GO:0034040">
    <property type="term" value="F:ATPase-coupled lipid transmembrane transporter activity"/>
    <property type="evidence" value="ECO:0007669"/>
    <property type="project" value="TreeGrafter"/>
</dbReference>
<dbReference type="PANTHER" id="PTHR24221:SF654">
    <property type="entry name" value="ATP-BINDING CASSETTE SUB-FAMILY B MEMBER 6"/>
    <property type="match status" value="1"/>
</dbReference>
<dbReference type="SMART" id="SM00382">
    <property type="entry name" value="AAA"/>
    <property type="match status" value="1"/>
</dbReference>
<evidence type="ECO:0000256" key="4">
    <source>
        <dbReference type="ARBA" id="ARBA00022840"/>
    </source>
</evidence>
<dbReference type="CDD" id="cd03228">
    <property type="entry name" value="ABCC_MRP_Like"/>
    <property type="match status" value="1"/>
</dbReference>
<dbReference type="GO" id="GO:0016887">
    <property type="term" value="F:ATP hydrolysis activity"/>
    <property type="evidence" value="ECO:0007669"/>
    <property type="project" value="InterPro"/>
</dbReference>
<accession>A0A2S5KKY2</accession>
<dbReference type="SUPFAM" id="SSF90123">
    <property type="entry name" value="ABC transporter transmembrane region"/>
    <property type="match status" value="1"/>
</dbReference>
<feature type="transmembrane region" description="Helical" evidence="7">
    <location>
        <begin position="52"/>
        <end position="74"/>
    </location>
</feature>
<dbReference type="Gene3D" id="1.20.1560.10">
    <property type="entry name" value="ABC transporter type 1, transmembrane domain"/>
    <property type="match status" value="1"/>
</dbReference>
<evidence type="ECO:0000256" key="7">
    <source>
        <dbReference type="SAM" id="Phobius"/>
    </source>
</evidence>
<dbReference type="PROSITE" id="PS50929">
    <property type="entry name" value="ABC_TM1F"/>
    <property type="match status" value="1"/>
</dbReference>
<sequence>MKVLELLATQQGTPRIRLLGSAFVAGVGSVVLLALVNIAAEHIARSGYDQVDWPLAIAFALTAAAFFGGEFYLVARLGADMETVIDQFRVRLLNRIRRADYAQMERVGQERLFESITQTTQTLSQNTQYLAQALRSAILTVSVLIYILWLSPLAFCMVLAVTLVGGWLYAGLGQRLMERYQHMMVEEAKLFEGITGLFDGIKEIRLSSARSEDFGRAFTEVTDRATAIRTDVQIHGFQQFIFGQVAFYTLLAVVVFVVPTYADDFRHEVVKVTTAVLFMIGPVGVLIQTMAILAQCNAAAERMLALDRQLGAMTDASEVVTPRPLPQTFDTIHFKGLEYTYPAPEGEQPFAVGPIHLQLRRGEIVFVTGGNGSGKSTFMKLLTGLYTPHFGKISVDGEEIGPSTLKAWRGMFATVFTDFHLFQRLHGVPELDSAEARQLLQWLEIDKVTAIDGDHFAHINLSTGQRKRLALLVALLEKRPILVLDEWAADQDPHFRRFFYYEILPELKRRGLTVIAVTHDDHYFDAADRRVHLEEGQLTEIKATRRSGEVV</sequence>
<dbReference type="EMBL" id="PRLP01000091">
    <property type="protein sequence ID" value="PPC75458.1"/>
    <property type="molecule type" value="Genomic_DNA"/>
</dbReference>
<dbReference type="Proteomes" id="UP000238196">
    <property type="component" value="Unassembled WGS sequence"/>
</dbReference>
<evidence type="ECO:0000256" key="2">
    <source>
        <dbReference type="ARBA" id="ARBA00022692"/>
    </source>
</evidence>
<feature type="domain" description="ABC transmembrane type-1" evidence="9">
    <location>
        <begin position="18"/>
        <end position="295"/>
    </location>
</feature>
<feature type="transmembrane region" description="Helical" evidence="7">
    <location>
        <begin position="20"/>
        <end position="40"/>
    </location>
</feature>
<evidence type="ECO:0000259" key="8">
    <source>
        <dbReference type="PROSITE" id="PS50893"/>
    </source>
</evidence>
<dbReference type="PANTHER" id="PTHR24221">
    <property type="entry name" value="ATP-BINDING CASSETTE SUB-FAMILY B"/>
    <property type="match status" value="1"/>
</dbReference>
<keyword evidence="2 7" id="KW-0812">Transmembrane</keyword>
<keyword evidence="5 7" id="KW-1133">Transmembrane helix</keyword>
<dbReference type="OrthoDB" id="9760776at2"/>